<dbReference type="GO" id="GO:0071281">
    <property type="term" value="P:cellular response to iron ion"/>
    <property type="evidence" value="ECO:0007669"/>
    <property type="project" value="TreeGrafter"/>
</dbReference>
<accession>U5BU54</accession>
<reference evidence="2 3" key="1">
    <citation type="journal article" date="2013" name="Genome Announc.">
        <title>Draft Genome Sequence of the Psychrophilic and Alkaliphilic Rhodonellum psychrophilum Strain GCM71T.</title>
        <authorList>
            <person name="Hauptmann A.L."/>
            <person name="Glaring M.A."/>
            <person name="Hallin P.F."/>
            <person name="Prieme A."/>
            <person name="Stougaard P."/>
        </authorList>
    </citation>
    <scope>NUCLEOTIDE SEQUENCE [LARGE SCALE GENOMIC DNA]</scope>
    <source>
        <strain evidence="2 3">GCM71</strain>
    </source>
</reference>
<dbReference type="InterPro" id="IPR050902">
    <property type="entry name" value="ABC_Transporter_SBP"/>
</dbReference>
<dbReference type="EMBL" id="AWXR01000064">
    <property type="protein sequence ID" value="ERM81064.1"/>
    <property type="molecule type" value="Genomic_DNA"/>
</dbReference>
<dbReference type="AlphaFoldDB" id="U5BU54"/>
<gene>
    <name evidence="2" type="ORF">P872_11435</name>
</gene>
<dbReference type="RefSeq" id="WP_019600577.1">
    <property type="nucleotide sequence ID" value="NZ_AWXR01000064.1"/>
</dbReference>
<evidence type="ECO:0000313" key="3">
    <source>
        <dbReference type="Proteomes" id="UP000016843"/>
    </source>
</evidence>
<dbReference type="PANTHER" id="PTHR30535">
    <property type="entry name" value="VITAMIN B12-BINDING PROTEIN"/>
    <property type="match status" value="1"/>
</dbReference>
<dbReference type="Pfam" id="PF01497">
    <property type="entry name" value="Peripla_BP_2"/>
    <property type="match status" value="1"/>
</dbReference>
<evidence type="ECO:0000259" key="1">
    <source>
        <dbReference type="PROSITE" id="PS50983"/>
    </source>
</evidence>
<dbReference type="PANTHER" id="PTHR30535:SF34">
    <property type="entry name" value="MOLYBDATE-BINDING PROTEIN MOLA"/>
    <property type="match status" value="1"/>
</dbReference>
<organism evidence="2 3">
    <name type="scientific">Rhodonellum psychrophilum GCM71 = DSM 17998</name>
    <dbReference type="NCBI Taxonomy" id="1123057"/>
    <lineage>
        <taxon>Bacteria</taxon>
        <taxon>Pseudomonadati</taxon>
        <taxon>Bacteroidota</taxon>
        <taxon>Cytophagia</taxon>
        <taxon>Cytophagales</taxon>
        <taxon>Cytophagaceae</taxon>
        <taxon>Rhodonellum</taxon>
    </lineage>
</organism>
<sequence length="388" mass="43605">MSIRNILSSVHFLLLFILMAGLSFSCQTNKERMGFGLSETEIFYAKGFKITQGDDFSILEVSQAFPGDHVPFRYLVLDNLDAEKPEGDFDAIITLPIQKLIVTSTTHIPHLDFLNASDRLIGFPDLDLISSEQTRRLIDGGKIQDIGSGAKSNIEMMIDLEPDWVMISTLGEDLKNLELLKAAGIPVVINGEYVEQHPLGRAEWIKFTGVLLGKFDEASAIFSQIEKDYLEAIATTKDIEKNEKPSVMAGVMYKDVWYVPGNDSWGAQLLQAAGGNYVFEAQKGSGSIQLSYEYVLDLAQESEFWLGASDFKSLEAMASADNRYIHFESFQKGNIYSYTSKKGPTGGIEYFELGYMRPDLILKDLIKILHPELLPEYSLYFYSRLDER</sequence>
<dbReference type="PROSITE" id="PS50983">
    <property type="entry name" value="FE_B12_PBP"/>
    <property type="match status" value="1"/>
</dbReference>
<dbReference type="InterPro" id="IPR002491">
    <property type="entry name" value="ABC_transptr_periplasmic_BD"/>
</dbReference>
<dbReference type="Proteomes" id="UP000016843">
    <property type="component" value="Unassembled WGS sequence"/>
</dbReference>
<dbReference type="PATRIC" id="fig|1123057.7.peg.4091"/>
<protein>
    <recommendedName>
        <fullName evidence="1">Fe/B12 periplasmic-binding domain-containing protein</fullName>
    </recommendedName>
</protein>
<dbReference type="eggNOG" id="COG0614">
    <property type="taxonomic scope" value="Bacteria"/>
</dbReference>
<dbReference type="PROSITE" id="PS51257">
    <property type="entry name" value="PROKAR_LIPOPROTEIN"/>
    <property type="match status" value="1"/>
</dbReference>
<keyword evidence="3" id="KW-1185">Reference proteome</keyword>
<evidence type="ECO:0000313" key="2">
    <source>
        <dbReference type="EMBL" id="ERM81064.1"/>
    </source>
</evidence>
<feature type="domain" description="Fe/B12 periplasmic-binding" evidence="1">
    <location>
        <begin position="99"/>
        <end position="373"/>
    </location>
</feature>
<comment type="caution">
    <text evidence="2">The sequence shown here is derived from an EMBL/GenBank/DDBJ whole genome shotgun (WGS) entry which is preliminary data.</text>
</comment>
<dbReference type="SUPFAM" id="SSF53807">
    <property type="entry name" value="Helical backbone' metal receptor"/>
    <property type="match status" value="1"/>
</dbReference>
<dbReference type="Gene3D" id="3.40.50.1980">
    <property type="entry name" value="Nitrogenase molybdenum iron protein domain"/>
    <property type="match status" value="2"/>
</dbReference>
<proteinExistence type="predicted"/>
<name>U5BU54_9BACT</name>